<dbReference type="GO" id="GO:0005829">
    <property type="term" value="C:cytosol"/>
    <property type="evidence" value="ECO:0007669"/>
    <property type="project" value="TreeGrafter"/>
</dbReference>
<dbReference type="InterPro" id="IPR002173">
    <property type="entry name" value="Carboh/pur_kinase_PfkB_CS"/>
</dbReference>
<evidence type="ECO:0000256" key="3">
    <source>
        <dbReference type="ARBA" id="ARBA00016943"/>
    </source>
</evidence>
<dbReference type="CDD" id="cd01174">
    <property type="entry name" value="ribokinase"/>
    <property type="match status" value="1"/>
</dbReference>
<comment type="subcellular location">
    <subcellularLocation>
        <location evidence="12">Cytoplasm</location>
    </subcellularLocation>
</comment>
<dbReference type="OrthoDB" id="9775849at2"/>
<dbReference type="STRING" id="1423781.FD06_GL000884"/>
<feature type="binding site" evidence="12">
    <location>
        <position position="187"/>
    </location>
    <ligand>
        <name>ATP</name>
        <dbReference type="ChEBI" id="CHEBI:30616"/>
    </ligand>
</feature>
<comment type="activity regulation">
    <text evidence="12">Activated by a monovalent cation that binds near, but not in, the active site. The most likely occupant of the site in vivo is potassium. Ion binding induces a conformational change that may alter substrate affinity.</text>
</comment>
<keyword evidence="12" id="KW-0963">Cytoplasm</keyword>
<proteinExistence type="inferred from homology"/>
<dbReference type="EMBL" id="AYYQ01000002">
    <property type="protein sequence ID" value="KRM69711.1"/>
    <property type="molecule type" value="Genomic_DNA"/>
</dbReference>
<dbReference type="SUPFAM" id="SSF53613">
    <property type="entry name" value="Ribokinase-like"/>
    <property type="match status" value="1"/>
</dbReference>
<protein>
    <recommendedName>
        <fullName evidence="3 12">Ribokinase</fullName>
        <shortName evidence="12">RK</shortName>
        <ecNumber evidence="2 12">2.7.1.15</ecNumber>
    </recommendedName>
</protein>
<dbReference type="PRINTS" id="PR00990">
    <property type="entry name" value="RIBOKINASE"/>
</dbReference>
<feature type="binding site" evidence="12">
    <location>
        <position position="250"/>
    </location>
    <ligand>
        <name>K(+)</name>
        <dbReference type="ChEBI" id="CHEBI:29103"/>
    </ligand>
</feature>
<comment type="caution">
    <text evidence="12">Lacks conserved residue(s) required for the propagation of feature annotation.</text>
</comment>
<dbReference type="AlphaFoldDB" id="A0A0R2ASP1"/>
<keyword evidence="8 12" id="KW-0067">ATP-binding</keyword>
<dbReference type="Pfam" id="PF00294">
    <property type="entry name" value="PfkB"/>
    <property type="match status" value="1"/>
</dbReference>
<dbReference type="InterPro" id="IPR011611">
    <property type="entry name" value="PfkB_dom"/>
</dbReference>
<dbReference type="GO" id="GO:0019303">
    <property type="term" value="P:D-ribose catabolic process"/>
    <property type="evidence" value="ECO:0007669"/>
    <property type="project" value="UniProtKB-UniRule"/>
</dbReference>
<keyword evidence="7 12" id="KW-0418">Kinase</keyword>
<keyword evidence="5 12" id="KW-0479">Metal-binding</keyword>
<keyword evidence="10 12" id="KW-0630">Potassium</keyword>
<evidence type="ECO:0000256" key="1">
    <source>
        <dbReference type="ARBA" id="ARBA00005380"/>
    </source>
</evidence>
<evidence type="ECO:0000256" key="11">
    <source>
        <dbReference type="ARBA" id="ARBA00023277"/>
    </source>
</evidence>
<sequence>MTKTITVLGSTNIDKVIKVPRFAKSGETLKTNSHIVEAMGGKGLNQAVATARSNAKTIILTKVGKEFNIEKNMKVKNLVTSNVMRSEKEQTGQAYITVSEETGDNIIHIYGGANIDITPVDVLKNEEVIKNSDFIIAQLEIPIDAVIEAFKIAKKYGVKTILNPAPMPEKGGLPEELLQNTDMITPNEHETYLLTGIQADNFDNLIRNANYYFNDGIKQVIITLGARGSFYMNANGENGIVPIIDSKVVDTTAAGDTFIGAMATRLNHDMSNLKESMEYATAASSITVSRNGAQPSIPSESEVLVVLGRNMEVFNNAKNQLVKH</sequence>
<feature type="binding site" evidence="12">
    <location>
        <position position="252"/>
    </location>
    <ligand>
        <name>K(+)</name>
        <dbReference type="ChEBI" id="CHEBI:29103"/>
    </ligand>
</feature>
<evidence type="ECO:0000256" key="2">
    <source>
        <dbReference type="ARBA" id="ARBA00012035"/>
    </source>
</evidence>
<comment type="caution">
    <text evidence="14">The sequence shown here is derived from an EMBL/GenBank/DDBJ whole genome shotgun (WGS) entry which is preliminary data.</text>
</comment>
<dbReference type="InterPro" id="IPR029056">
    <property type="entry name" value="Ribokinase-like"/>
</dbReference>
<dbReference type="InterPro" id="IPR011877">
    <property type="entry name" value="Ribokinase"/>
</dbReference>
<dbReference type="PANTHER" id="PTHR10584:SF166">
    <property type="entry name" value="RIBOKINASE"/>
    <property type="match status" value="1"/>
</dbReference>
<dbReference type="InterPro" id="IPR002139">
    <property type="entry name" value="Ribo/fructo_kinase"/>
</dbReference>
<evidence type="ECO:0000256" key="6">
    <source>
        <dbReference type="ARBA" id="ARBA00022741"/>
    </source>
</evidence>
<dbReference type="GO" id="GO:0004747">
    <property type="term" value="F:ribokinase activity"/>
    <property type="evidence" value="ECO:0007669"/>
    <property type="project" value="UniProtKB-UniRule"/>
</dbReference>
<feature type="binding site" evidence="12">
    <location>
        <position position="287"/>
    </location>
    <ligand>
        <name>K(+)</name>
        <dbReference type="ChEBI" id="CHEBI:29103"/>
    </ligand>
</feature>
<comment type="function">
    <text evidence="12">Catalyzes the phosphorylation of ribose at O-5 in a reaction requiring ATP and magnesium. The resulting D-ribose-5-phosphate can then be used either for sythesis of nucleotides, histidine, and tryptophan, or as a component of the pentose phosphate pathway.</text>
</comment>
<feature type="binding site" evidence="12">
    <location>
        <position position="256"/>
    </location>
    <ligand>
        <name>substrate</name>
    </ligand>
</feature>
<keyword evidence="11 12" id="KW-0119">Carbohydrate metabolism</keyword>
<feature type="binding site" evidence="12">
    <location>
        <position position="296"/>
    </location>
    <ligand>
        <name>K(+)</name>
        <dbReference type="ChEBI" id="CHEBI:29103"/>
    </ligand>
</feature>
<evidence type="ECO:0000256" key="4">
    <source>
        <dbReference type="ARBA" id="ARBA00022679"/>
    </source>
</evidence>
<accession>A0A0R2ASP1</accession>
<gene>
    <name evidence="12" type="primary">rbsK</name>
    <name evidence="14" type="ORF">FD06_GL000884</name>
</gene>
<dbReference type="EC" id="2.7.1.15" evidence="2 12"/>
<feature type="binding site" evidence="12">
    <location>
        <begin position="223"/>
        <end position="228"/>
    </location>
    <ligand>
        <name>ATP</name>
        <dbReference type="ChEBI" id="CHEBI:30616"/>
    </ligand>
</feature>
<dbReference type="PROSITE" id="PS00584">
    <property type="entry name" value="PFKB_KINASES_2"/>
    <property type="match status" value="1"/>
</dbReference>
<dbReference type="Proteomes" id="UP000052012">
    <property type="component" value="Unassembled WGS sequence"/>
</dbReference>
<dbReference type="RefSeq" id="WP_056965599.1">
    <property type="nucleotide sequence ID" value="NZ_AYYQ01000002.1"/>
</dbReference>
<feature type="binding site" evidence="12">
    <location>
        <begin position="255"/>
        <end position="256"/>
    </location>
    <ligand>
        <name>ATP</name>
        <dbReference type="ChEBI" id="CHEBI:30616"/>
    </ligand>
</feature>
<feature type="binding site" evidence="12">
    <location>
        <position position="292"/>
    </location>
    <ligand>
        <name>K(+)</name>
        <dbReference type="ChEBI" id="CHEBI:29103"/>
    </ligand>
</feature>
<keyword evidence="9 12" id="KW-0460">Magnesium</keyword>
<evidence type="ECO:0000256" key="10">
    <source>
        <dbReference type="ARBA" id="ARBA00022958"/>
    </source>
</evidence>
<keyword evidence="4 12" id="KW-0808">Transferase</keyword>
<evidence type="ECO:0000256" key="8">
    <source>
        <dbReference type="ARBA" id="ARBA00022840"/>
    </source>
</evidence>
<dbReference type="Gene3D" id="3.40.1190.20">
    <property type="match status" value="1"/>
</dbReference>
<evidence type="ECO:0000256" key="12">
    <source>
        <dbReference type="HAMAP-Rule" id="MF_01987"/>
    </source>
</evidence>
<dbReference type="GO" id="GO:0005524">
    <property type="term" value="F:ATP binding"/>
    <property type="evidence" value="ECO:0007669"/>
    <property type="project" value="UniProtKB-UniRule"/>
</dbReference>
<organism evidence="14 15">
    <name type="scientific">Apilactobacillus ozensis DSM 23829 = JCM 17196</name>
    <dbReference type="NCBI Taxonomy" id="1423781"/>
    <lineage>
        <taxon>Bacteria</taxon>
        <taxon>Bacillati</taxon>
        <taxon>Bacillota</taxon>
        <taxon>Bacilli</taxon>
        <taxon>Lactobacillales</taxon>
        <taxon>Lactobacillaceae</taxon>
        <taxon>Apilactobacillus</taxon>
    </lineage>
</organism>
<feature type="binding site" evidence="12">
    <location>
        <position position="140"/>
    </location>
    <ligand>
        <name>substrate</name>
    </ligand>
</feature>
<comment type="cofactor">
    <cofactor evidence="12">
        <name>Mg(2+)</name>
        <dbReference type="ChEBI" id="CHEBI:18420"/>
    </cofactor>
    <text evidence="12">Requires a divalent cation, most likely magnesium in vivo, as an electrophilic catalyst to aid phosphoryl group transfer. It is the chelate of the metal and the nucleotide that is the actual substrate.</text>
</comment>
<comment type="pathway">
    <text evidence="12">Carbohydrate metabolism; D-ribose degradation; D-ribose 5-phosphate from beta-D-ribopyranose: step 2/2.</text>
</comment>
<feature type="binding site" evidence="12">
    <location>
        <begin position="12"/>
        <end position="14"/>
    </location>
    <ligand>
        <name>substrate</name>
    </ligand>
</feature>
<dbReference type="NCBIfam" id="TIGR02152">
    <property type="entry name" value="D_ribokin_bact"/>
    <property type="match status" value="1"/>
</dbReference>
<dbReference type="GO" id="GO:0046872">
    <property type="term" value="F:metal ion binding"/>
    <property type="evidence" value="ECO:0007669"/>
    <property type="project" value="UniProtKB-KW"/>
</dbReference>
<dbReference type="HAMAP" id="MF_01987">
    <property type="entry name" value="Ribokinase"/>
    <property type="match status" value="1"/>
</dbReference>
<evidence type="ECO:0000256" key="7">
    <source>
        <dbReference type="ARBA" id="ARBA00022777"/>
    </source>
</evidence>
<feature type="binding site" evidence="12">
    <location>
        <begin position="41"/>
        <end position="45"/>
    </location>
    <ligand>
        <name>substrate</name>
    </ligand>
</feature>
<dbReference type="UniPathway" id="UPA00916">
    <property type="reaction ID" value="UER00889"/>
</dbReference>
<reference evidence="14 15" key="1">
    <citation type="journal article" date="2015" name="Genome Announc.">
        <title>Expanding the biotechnology potential of lactobacilli through comparative genomics of 213 strains and associated genera.</title>
        <authorList>
            <person name="Sun Z."/>
            <person name="Harris H.M."/>
            <person name="McCann A."/>
            <person name="Guo C."/>
            <person name="Argimon S."/>
            <person name="Zhang W."/>
            <person name="Yang X."/>
            <person name="Jeffery I.B."/>
            <person name="Cooney J.C."/>
            <person name="Kagawa T.F."/>
            <person name="Liu W."/>
            <person name="Song Y."/>
            <person name="Salvetti E."/>
            <person name="Wrobel A."/>
            <person name="Rasinkangas P."/>
            <person name="Parkhill J."/>
            <person name="Rea M.C."/>
            <person name="O'Sullivan O."/>
            <person name="Ritari J."/>
            <person name="Douillard F.P."/>
            <person name="Paul Ross R."/>
            <person name="Yang R."/>
            <person name="Briner A.E."/>
            <person name="Felis G.E."/>
            <person name="de Vos W.M."/>
            <person name="Barrangou R."/>
            <person name="Klaenhammer T.R."/>
            <person name="Caufield P.W."/>
            <person name="Cui Y."/>
            <person name="Zhang H."/>
            <person name="O'Toole P.W."/>
        </authorList>
    </citation>
    <scope>NUCLEOTIDE SEQUENCE [LARGE SCALE GENOMIC DNA]</scope>
    <source>
        <strain evidence="14 15">DSM 23829</strain>
    </source>
</reference>
<feature type="binding site" evidence="12">
    <location>
        <position position="290"/>
    </location>
    <ligand>
        <name>K(+)</name>
        <dbReference type="ChEBI" id="CHEBI:29103"/>
    </ligand>
</feature>
<comment type="similarity">
    <text evidence="12">Belongs to the carbohydrate kinase PfkB family. Ribokinase subfamily.</text>
</comment>
<dbReference type="PANTHER" id="PTHR10584">
    <property type="entry name" value="SUGAR KINASE"/>
    <property type="match status" value="1"/>
</dbReference>
<evidence type="ECO:0000256" key="5">
    <source>
        <dbReference type="ARBA" id="ARBA00022723"/>
    </source>
</evidence>
<evidence type="ECO:0000313" key="15">
    <source>
        <dbReference type="Proteomes" id="UP000052012"/>
    </source>
</evidence>
<dbReference type="PATRIC" id="fig|1423781.4.peg.918"/>
<evidence type="ECO:0000259" key="13">
    <source>
        <dbReference type="Pfam" id="PF00294"/>
    </source>
</evidence>
<keyword evidence="15" id="KW-1185">Reference proteome</keyword>
<comment type="subunit">
    <text evidence="12">Homodimer.</text>
</comment>
<feature type="active site" description="Proton acceptor" evidence="12">
    <location>
        <position position="256"/>
    </location>
</feature>
<evidence type="ECO:0000256" key="9">
    <source>
        <dbReference type="ARBA" id="ARBA00022842"/>
    </source>
</evidence>
<name>A0A0R2ASP1_9LACO</name>
<comment type="catalytic activity">
    <reaction evidence="12">
        <text>D-ribose + ATP = D-ribose 5-phosphate + ADP + H(+)</text>
        <dbReference type="Rhea" id="RHEA:13697"/>
        <dbReference type="ChEBI" id="CHEBI:15378"/>
        <dbReference type="ChEBI" id="CHEBI:30616"/>
        <dbReference type="ChEBI" id="CHEBI:47013"/>
        <dbReference type="ChEBI" id="CHEBI:78346"/>
        <dbReference type="ChEBI" id="CHEBI:456216"/>
        <dbReference type="EC" id="2.7.1.15"/>
    </reaction>
</comment>
<feature type="domain" description="Carbohydrate kinase PfkB" evidence="13">
    <location>
        <begin position="4"/>
        <end position="299"/>
    </location>
</feature>
<keyword evidence="6 12" id="KW-0547">Nucleotide-binding</keyword>
<evidence type="ECO:0000313" key="14">
    <source>
        <dbReference type="EMBL" id="KRM69711.1"/>
    </source>
</evidence>
<comment type="similarity">
    <text evidence="1">Belongs to the carbohydrate kinase pfkB family.</text>
</comment>